<evidence type="ECO:0000313" key="3">
    <source>
        <dbReference type="EMBL" id="SET75948.1"/>
    </source>
</evidence>
<dbReference type="Proteomes" id="UP000023772">
    <property type="component" value="Chromosome"/>
</dbReference>
<gene>
    <name evidence="2" type="ORF">FH5T_10365</name>
    <name evidence="3" type="ORF">SAMN05444285_12246</name>
</gene>
<evidence type="ECO:0000256" key="1">
    <source>
        <dbReference type="SAM" id="SignalP"/>
    </source>
</evidence>
<dbReference type="EMBL" id="CP007451">
    <property type="protein sequence ID" value="AHW61886.1"/>
    <property type="molecule type" value="Genomic_DNA"/>
</dbReference>
<feature type="chain" id="PRO_5010515334" description="Por secretion system C-terminal sorting domain-containing protein" evidence="1">
    <location>
        <begin position="22"/>
        <end position="194"/>
    </location>
</feature>
<protein>
    <recommendedName>
        <fullName evidence="6">Por secretion system C-terminal sorting domain-containing protein</fullName>
    </recommendedName>
</protein>
<proteinExistence type="predicted"/>
<keyword evidence="4" id="KW-1185">Reference proteome</keyword>
<keyword evidence="1" id="KW-0732">Signal</keyword>
<evidence type="ECO:0000313" key="2">
    <source>
        <dbReference type="EMBL" id="AHW61886.1"/>
    </source>
</evidence>
<dbReference type="HOGENOM" id="CLU_1400576_0_0_10"/>
<dbReference type="OrthoDB" id="1120850at2"/>
<sequence>MKTIKFLTTVLALAIVAVASAVEKPKMDIVPLSEDRAVVSILNGGEALFELSIRAKDGELVYYKESASPALTYQKIFDFKNIEDGDYSMDLRVNDTRLVRDINISSKGIVVGESKMRIDPYFGFANNVLKLTYLNFDNEKLSLNIYDESGLVYASKLGQDFNVATGFDLSALDAGRYEVILTSGNNDFLFSLEK</sequence>
<feature type="signal peptide" evidence="1">
    <location>
        <begin position="1"/>
        <end position="21"/>
    </location>
</feature>
<dbReference type="KEGG" id="dori:FH5T_10365"/>
<reference evidence="2 4" key="1">
    <citation type="submission" date="2014-03" db="EMBL/GenBank/DDBJ databases">
        <title>Complete genome sequence of a deeply braunched marine Bacteroidia bacterium Draconibacterium orientale type strain FH5T.</title>
        <authorList>
            <person name="Li X."/>
            <person name="Wang X."/>
            <person name="Xie Z."/>
            <person name="Du Z."/>
            <person name="Chen G."/>
        </authorList>
    </citation>
    <scope>NUCLEOTIDE SEQUENCE [LARGE SCALE GENOMIC DNA]</scope>
    <source>
        <strain evidence="2 4">FH5</strain>
    </source>
</reference>
<reference evidence="3 5" key="2">
    <citation type="submission" date="2016-10" db="EMBL/GenBank/DDBJ databases">
        <authorList>
            <person name="de Groot N.N."/>
        </authorList>
    </citation>
    <scope>NUCLEOTIDE SEQUENCE [LARGE SCALE GENOMIC DNA]</scope>
    <source>
        <strain evidence="3 5">DSM 25947</strain>
    </source>
</reference>
<accession>X5E5I8</accession>
<dbReference type="eggNOG" id="ENOG5033NAZ">
    <property type="taxonomic scope" value="Bacteria"/>
</dbReference>
<evidence type="ECO:0008006" key="6">
    <source>
        <dbReference type="Google" id="ProtNLM"/>
    </source>
</evidence>
<evidence type="ECO:0000313" key="4">
    <source>
        <dbReference type="Proteomes" id="UP000023772"/>
    </source>
</evidence>
<dbReference type="RefSeq" id="WP_038558044.1">
    <property type="nucleotide sequence ID" value="NZ_FOHT01000022.1"/>
</dbReference>
<dbReference type="AlphaFoldDB" id="X5E5I8"/>
<organism evidence="3 5">
    <name type="scientific">Draconibacterium orientale</name>
    <dbReference type="NCBI Taxonomy" id="1168034"/>
    <lineage>
        <taxon>Bacteria</taxon>
        <taxon>Pseudomonadati</taxon>
        <taxon>Bacteroidota</taxon>
        <taxon>Bacteroidia</taxon>
        <taxon>Marinilabiliales</taxon>
        <taxon>Prolixibacteraceae</taxon>
        <taxon>Draconibacterium</taxon>
    </lineage>
</organism>
<dbReference type="EMBL" id="FOHT01000022">
    <property type="protein sequence ID" value="SET75948.1"/>
    <property type="molecule type" value="Genomic_DNA"/>
</dbReference>
<name>X5E5I8_9BACT</name>
<dbReference type="Proteomes" id="UP000181981">
    <property type="component" value="Unassembled WGS sequence"/>
</dbReference>
<evidence type="ECO:0000313" key="5">
    <source>
        <dbReference type="Proteomes" id="UP000181981"/>
    </source>
</evidence>